<dbReference type="SUPFAM" id="SSF56235">
    <property type="entry name" value="N-terminal nucleophile aminohydrolases (Ntn hydrolases)"/>
    <property type="match status" value="1"/>
</dbReference>
<proteinExistence type="predicted"/>
<dbReference type="InterPro" id="IPR010430">
    <property type="entry name" value="DUF1028"/>
</dbReference>
<dbReference type="Pfam" id="PF06267">
    <property type="entry name" value="DUF1028"/>
    <property type="match status" value="1"/>
</dbReference>
<sequence>MMPIGEEFSTFAISARCPETGKYGVAISTRPMCVGARCPFIVPGLGVVVTMAVTDPRLGPLGTRLLELGYSAQRVLDEIAASDPHIEHRQISVIDRDGNAVARTGAANKDWSGHFCEPDMVAMGNGLISERTASAMRDVYRAMAGQPVEARLMAALEAGRDAGGQHGGQHSAALLVYHAQPYALIDLRVDEHDEPIGELRRLFELYKPLVDYYETRPWQPHIIGSEAEWLARRAPGEASPGVGSVKEEAA</sequence>
<comment type="caution">
    <text evidence="1">The sequence shown here is derived from an EMBL/GenBank/DDBJ whole genome shotgun (WGS) entry which is preliminary data.</text>
</comment>
<protein>
    <submittedName>
        <fullName evidence="1">DUF1028 domain-containing protein</fullName>
    </submittedName>
</protein>
<evidence type="ECO:0000313" key="1">
    <source>
        <dbReference type="EMBL" id="TSH89030.1"/>
    </source>
</evidence>
<dbReference type="PANTHER" id="PTHR39328:SF1">
    <property type="entry name" value="BLL2871 PROTEIN"/>
    <property type="match status" value="1"/>
</dbReference>
<dbReference type="OrthoDB" id="9790012at2"/>
<dbReference type="RefSeq" id="WP_143951146.1">
    <property type="nucleotide sequence ID" value="NZ_VLTJ01000042.1"/>
</dbReference>
<reference evidence="1 2" key="1">
    <citation type="submission" date="2019-07" db="EMBL/GenBank/DDBJ databases">
        <title>Qingshengfaniella alkalisoli gen. nov., sp. nov., isolated from saline soil.</title>
        <authorList>
            <person name="Xu L."/>
            <person name="Huang X.-X."/>
            <person name="Sun J.-Q."/>
        </authorList>
    </citation>
    <scope>NUCLEOTIDE SEQUENCE [LARGE SCALE GENOMIC DNA]</scope>
    <source>
        <strain evidence="1 2">DSM 27279</strain>
    </source>
</reference>
<dbReference type="Gene3D" id="3.60.20.10">
    <property type="entry name" value="Glutamine Phosphoribosylpyrophosphate, subunit 1, domain 1"/>
    <property type="match status" value="1"/>
</dbReference>
<name>A0A556A825_9BURK</name>
<organism evidence="1 2">
    <name type="scientific">Verticiella sediminum</name>
    <dbReference type="NCBI Taxonomy" id="1247510"/>
    <lineage>
        <taxon>Bacteria</taxon>
        <taxon>Pseudomonadati</taxon>
        <taxon>Pseudomonadota</taxon>
        <taxon>Betaproteobacteria</taxon>
        <taxon>Burkholderiales</taxon>
        <taxon>Alcaligenaceae</taxon>
        <taxon>Verticiella</taxon>
    </lineage>
</organism>
<keyword evidence="2" id="KW-1185">Reference proteome</keyword>
<evidence type="ECO:0000313" key="2">
    <source>
        <dbReference type="Proteomes" id="UP000318405"/>
    </source>
</evidence>
<dbReference type="PANTHER" id="PTHR39328">
    <property type="entry name" value="BLL2871 PROTEIN"/>
    <property type="match status" value="1"/>
</dbReference>
<dbReference type="AlphaFoldDB" id="A0A556A825"/>
<dbReference type="EMBL" id="VLTJ01000042">
    <property type="protein sequence ID" value="TSH89030.1"/>
    <property type="molecule type" value="Genomic_DNA"/>
</dbReference>
<dbReference type="InterPro" id="IPR029055">
    <property type="entry name" value="Ntn_hydrolases_N"/>
</dbReference>
<accession>A0A556A825</accession>
<dbReference type="Proteomes" id="UP000318405">
    <property type="component" value="Unassembled WGS sequence"/>
</dbReference>
<gene>
    <name evidence="1" type="ORF">FOZ76_25775</name>
</gene>